<protein>
    <submittedName>
        <fullName evidence="2">Carbamoyl-phosphate synthase large chain</fullName>
    </submittedName>
</protein>
<feature type="region of interest" description="Disordered" evidence="1">
    <location>
        <begin position="1"/>
        <end position="34"/>
    </location>
</feature>
<keyword evidence="3" id="KW-1185">Reference proteome</keyword>
<evidence type="ECO:0000313" key="3">
    <source>
        <dbReference type="Proteomes" id="UP001219518"/>
    </source>
</evidence>
<evidence type="ECO:0000256" key="1">
    <source>
        <dbReference type="SAM" id="MobiDB-lite"/>
    </source>
</evidence>
<evidence type="ECO:0000313" key="2">
    <source>
        <dbReference type="EMBL" id="KAK3913282.1"/>
    </source>
</evidence>
<organism evidence="2 3">
    <name type="scientific">Frankliniella fusca</name>
    <dbReference type="NCBI Taxonomy" id="407009"/>
    <lineage>
        <taxon>Eukaryota</taxon>
        <taxon>Metazoa</taxon>
        <taxon>Ecdysozoa</taxon>
        <taxon>Arthropoda</taxon>
        <taxon>Hexapoda</taxon>
        <taxon>Insecta</taxon>
        <taxon>Pterygota</taxon>
        <taxon>Neoptera</taxon>
        <taxon>Paraneoptera</taxon>
        <taxon>Thysanoptera</taxon>
        <taxon>Terebrantia</taxon>
        <taxon>Thripoidea</taxon>
        <taxon>Thripidae</taxon>
        <taxon>Frankliniella</taxon>
    </lineage>
</organism>
<comment type="caution">
    <text evidence="2">The sequence shown here is derived from an EMBL/GenBank/DDBJ whole genome shotgun (WGS) entry which is preliminary data.</text>
</comment>
<dbReference type="EMBL" id="JAHWGI010000317">
    <property type="protein sequence ID" value="KAK3913282.1"/>
    <property type="molecule type" value="Genomic_DNA"/>
</dbReference>
<sequence>MKSSENRRKKKIIIDRDSNTRQKRPDSLVGLGRGAGTVTTRLSVRTLDSDANRNPYLPAWTGPARPRRLSLRFRSCRLPEKMAGRE</sequence>
<gene>
    <name evidence="2" type="ORF">KUF71_022736</name>
</gene>
<reference evidence="2" key="2">
    <citation type="journal article" date="2023" name="BMC Genomics">
        <title>Pest status, molecular evolution, and epigenetic factors derived from the genome assembly of Frankliniella fusca, a thysanopteran phytovirus vector.</title>
        <authorList>
            <person name="Catto M.A."/>
            <person name="Labadie P.E."/>
            <person name="Jacobson A.L."/>
            <person name="Kennedy G.G."/>
            <person name="Srinivasan R."/>
            <person name="Hunt B.G."/>
        </authorList>
    </citation>
    <scope>NUCLEOTIDE SEQUENCE</scope>
    <source>
        <strain evidence="2">PL_HMW_Pooled</strain>
    </source>
</reference>
<name>A0AAE1LCP1_9NEOP</name>
<proteinExistence type="predicted"/>
<reference evidence="2" key="1">
    <citation type="submission" date="2021-07" db="EMBL/GenBank/DDBJ databases">
        <authorList>
            <person name="Catto M.A."/>
            <person name="Jacobson A."/>
            <person name="Kennedy G."/>
            <person name="Labadie P."/>
            <person name="Hunt B.G."/>
            <person name="Srinivasan R."/>
        </authorList>
    </citation>
    <scope>NUCLEOTIDE SEQUENCE</scope>
    <source>
        <strain evidence="2">PL_HMW_Pooled</strain>
        <tissue evidence="2">Head</tissue>
    </source>
</reference>
<accession>A0AAE1LCP1</accession>
<feature type="compositionally biased region" description="Basic and acidic residues" evidence="1">
    <location>
        <begin position="1"/>
        <end position="26"/>
    </location>
</feature>
<dbReference type="AlphaFoldDB" id="A0AAE1LCP1"/>
<dbReference type="Proteomes" id="UP001219518">
    <property type="component" value="Unassembled WGS sequence"/>
</dbReference>